<gene>
    <name evidence="1" type="ORF">I4F81_001846</name>
</gene>
<organism evidence="1 2">
    <name type="scientific">Pyropia yezoensis</name>
    <name type="common">Susabi-nori</name>
    <name type="synonym">Porphyra yezoensis</name>
    <dbReference type="NCBI Taxonomy" id="2788"/>
    <lineage>
        <taxon>Eukaryota</taxon>
        <taxon>Rhodophyta</taxon>
        <taxon>Bangiophyceae</taxon>
        <taxon>Bangiales</taxon>
        <taxon>Bangiaceae</taxon>
        <taxon>Pyropia</taxon>
    </lineage>
</organism>
<dbReference type="Proteomes" id="UP000798662">
    <property type="component" value="Chromosome 1"/>
</dbReference>
<proteinExistence type="predicted"/>
<sequence>MAAVDVVNMVVLENPAPFTAPLQFEITYDVREPLAEDLEWKVIYVGSAEDPAHDQELDAVLLPADTPGRFAFVLAVDAPDVAAIPPADVVGVTIVLVTASYHGTEFVRVGYYVNNELVGADADAGGGGGEAAGGGADTTAATDNAAASSVDGVAPSGATAVAVTAGPVDVSKLVRNIAADEPRITKIPHKFDWGGTGPVGAPPAAAPTPAGAGGEGAPPHYTPSASAPAAAAAGAGEGGPPAAAAAAAEGVPTTTAAVVGMEAPQGAEAGEGGGGGALSGAGTPAGAPARNP</sequence>
<accession>A0ACC3BMP0</accession>
<dbReference type="EMBL" id="CM020618">
    <property type="protein sequence ID" value="KAK1859249.1"/>
    <property type="molecule type" value="Genomic_DNA"/>
</dbReference>
<evidence type="ECO:0000313" key="2">
    <source>
        <dbReference type="Proteomes" id="UP000798662"/>
    </source>
</evidence>
<protein>
    <submittedName>
        <fullName evidence="1">Uncharacterized protein</fullName>
    </submittedName>
</protein>
<name>A0ACC3BMP0_PYRYE</name>
<keyword evidence="2" id="KW-1185">Reference proteome</keyword>
<reference evidence="1" key="1">
    <citation type="submission" date="2019-11" db="EMBL/GenBank/DDBJ databases">
        <title>Nori genome reveals adaptations in red seaweeds to the harsh intertidal environment.</title>
        <authorList>
            <person name="Wang D."/>
            <person name="Mao Y."/>
        </authorList>
    </citation>
    <scope>NUCLEOTIDE SEQUENCE</scope>
    <source>
        <tissue evidence="1">Gametophyte</tissue>
    </source>
</reference>
<comment type="caution">
    <text evidence="1">The sequence shown here is derived from an EMBL/GenBank/DDBJ whole genome shotgun (WGS) entry which is preliminary data.</text>
</comment>
<evidence type="ECO:0000313" key="1">
    <source>
        <dbReference type="EMBL" id="KAK1859249.1"/>
    </source>
</evidence>